<sequence length="592" mass="66664">MPLAETSPFTDLESLHRKTGGRYSDEGDCYKQEDGQKHEYGHKEEDTGNCAWDFMLPFIPPPPSLISGIGRSSGDFDLTDLVGAMQNGISPHSIQRYLESFERSTVTKNINKTVKGFPSIFFAVATNDEEIMRIFVAYGADVTSVHEASGVPLLAFLIMHTDTILQDTSQMLATLLSLGASPTVIPSALYKPFNKDLPDNGLEESLDDLNDDDRRWCTTRARLKLSRTMNISHRYYLERASRTKKPSIRHRQIAKLRNAEALLGIPYFLIGQTSAANILLQKLLSYIMVPGKKPLVLVFAGPSGHGKTELARRLGHLLSLELEIVDCTIFTRENELFGPRPPYVGSERGSPLNNFIARHDGERSIVFLDEFEKTTPEVHQTLLLPFDNGEYQDRRHLTKIDCSKTIWILATNALDSTIKSFCGQNKEVLFDSDDELKKMESMKQLSRSLKENFLRRFDSPLTGRVSAFLPFLPFSPAEQAVVVHKYLLELGQKVRTSINLSTGPHEQLLGNVRLRVRRDASVCRVIAEQEYHQDLGARSLLTAVKTLVEDELVEAYLEVDRNIVETEEMMDFVVDVDGGEVIVHKVTNGYRV</sequence>
<reference evidence="5 6" key="1">
    <citation type="submission" date="2015-05" db="EMBL/GenBank/DDBJ databases">
        <title>Distinctive expansion of gene families associated with plant cell wall degradation and secondary metabolism in the genomes of grapevine trunk pathogens.</title>
        <authorList>
            <person name="Lawrence D.P."/>
            <person name="Travadon R."/>
            <person name="Rolshausen P.E."/>
            <person name="Baumgartner K."/>
        </authorList>
    </citation>
    <scope>NUCLEOTIDE SEQUENCE [LARGE SCALE GENOMIC DNA]</scope>
    <source>
        <strain evidence="5">UCRPC4</strain>
    </source>
</reference>
<dbReference type="GO" id="GO:0005524">
    <property type="term" value="F:ATP binding"/>
    <property type="evidence" value="ECO:0007669"/>
    <property type="project" value="UniProtKB-KW"/>
</dbReference>
<accession>A0A0G2FS14</accession>
<dbReference type="Pfam" id="PF10431">
    <property type="entry name" value="ClpB_D2-small"/>
    <property type="match status" value="1"/>
</dbReference>
<feature type="domain" description="AAA+ ATPase" evidence="4">
    <location>
        <begin position="293"/>
        <end position="433"/>
    </location>
</feature>
<dbReference type="GO" id="GO:0005737">
    <property type="term" value="C:cytoplasm"/>
    <property type="evidence" value="ECO:0007669"/>
    <property type="project" value="TreeGrafter"/>
</dbReference>
<reference evidence="5 6" key="2">
    <citation type="submission" date="2015-05" db="EMBL/GenBank/DDBJ databases">
        <authorList>
            <person name="Morales-Cruz A."/>
            <person name="Amrine K.C."/>
            <person name="Cantu D."/>
        </authorList>
    </citation>
    <scope>NUCLEOTIDE SEQUENCE [LARGE SCALE GENOMIC DNA]</scope>
    <source>
        <strain evidence="5">UCRPC4</strain>
    </source>
</reference>
<dbReference type="PANTHER" id="PTHR11638">
    <property type="entry name" value="ATP-DEPENDENT CLP PROTEASE"/>
    <property type="match status" value="1"/>
</dbReference>
<name>A0A0G2FS14_PHACM</name>
<dbReference type="PRINTS" id="PR00300">
    <property type="entry name" value="CLPPROTEASEA"/>
</dbReference>
<evidence type="ECO:0000313" key="5">
    <source>
        <dbReference type="EMBL" id="KKY14723.1"/>
    </source>
</evidence>
<feature type="region of interest" description="Disordered" evidence="3">
    <location>
        <begin position="1"/>
        <end position="30"/>
    </location>
</feature>
<evidence type="ECO:0000256" key="1">
    <source>
        <dbReference type="ARBA" id="ARBA00022741"/>
    </source>
</evidence>
<dbReference type="EMBL" id="LCWF01000211">
    <property type="protein sequence ID" value="KKY14723.1"/>
    <property type="molecule type" value="Genomic_DNA"/>
</dbReference>
<dbReference type="PANTHER" id="PTHR11638:SF18">
    <property type="entry name" value="HEAT SHOCK PROTEIN 104"/>
    <property type="match status" value="1"/>
</dbReference>
<dbReference type="SMART" id="SM00382">
    <property type="entry name" value="AAA"/>
    <property type="match status" value="1"/>
</dbReference>
<keyword evidence="2" id="KW-0067">ATP-binding</keyword>
<dbReference type="Pfam" id="PF07724">
    <property type="entry name" value="AAA_2"/>
    <property type="match status" value="1"/>
</dbReference>
<dbReference type="GO" id="GO:0016887">
    <property type="term" value="F:ATP hydrolysis activity"/>
    <property type="evidence" value="ECO:0007669"/>
    <property type="project" value="InterPro"/>
</dbReference>
<dbReference type="Gene3D" id="3.40.50.300">
    <property type="entry name" value="P-loop containing nucleotide triphosphate hydrolases"/>
    <property type="match status" value="1"/>
</dbReference>
<gene>
    <name evidence="5" type="ORF">UCRPC4_g06649</name>
</gene>
<dbReference type="InterPro" id="IPR019489">
    <property type="entry name" value="Clp_ATPase_C"/>
</dbReference>
<organism evidence="5 6">
    <name type="scientific">Phaeomoniella chlamydospora</name>
    <name type="common">Phaeoacremonium chlamydosporum</name>
    <dbReference type="NCBI Taxonomy" id="158046"/>
    <lineage>
        <taxon>Eukaryota</taxon>
        <taxon>Fungi</taxon>
        <taxon>Dikarya</taxon>
        <taxon>Ascomycota</taxon>
        <taxon>Pezizomycotina</taxon>
        <taxon>Eurotiomycetes</taxon>
        <taxon>Chaetothyriomycetidae</taxon>
        <taxon>Phaeomoniellales</taxon>
        <taxon>Phaeomoniellaceae</taxon>
        <taxon>Phaeomoniella</taxon>
    </lineage>
</organism>
<evidence type="ECO:0000256" key="2">
    <source>
        <dbReference type="ARBA" id="ARBA00022840"/>
    </source>
</evidence>
<dbReference type="AlphaFoldDB" id="A0A0G2FS14"/>
<dbReference type="InterPro" id="IPR003959">
    <property type="entry name" value="ATPase_AAA_core"/>
</dbReference>
<dbReference type="OrthoDB" id="47330at2759"/>
<evidence type="ECO:0000259" key="4">
    <source>
        <dbReference type="SMART" id="SM00382"/>
    </source>
</evidence>
<dbReference type="InterPro" id="IPR001270">
    <property type="entry name" value="ClpA/B"/>
</dbReference>
<dbReference type="SUPFAM" id="SSF52540">
    <property type="entry name" value="P-loop containing nucleoside triphosphate hydrolases"/>
    <property type="match status" value="1"/>
</dbReference>
<dbReference type="Proteomes" id="UP000053317">
    <property type="component" value="Unassembled WGS sequence"/>
</dbReference>
<dbReference type="InterPro" id="IPR027417">
    <property type="entry name" value="P-loop_NTPase"/>
</dbReference>
<evidence type="ECO:0000256" key="3">
    <source>
        <dbReference type="SAM" id="MobiDB-lite"/>
    </source>
</evidence>
<protein>
    <recommendedName>
        <fullName evidence="4">AAA+ ATPase domain-containing protein</fullName>
    </recommendedName>
</protein>
<dbReference type="InterPro" id="IPR050130">
    <property type="entry name" value="ClpA_ClpB"/>
</dbReference>
<evidence type="ECO:0000313" key="6">
    <source>
        <dbReference type="Proteomes" id="UP000053317"/>
    </source>
</evidence>
<proteinExistence type="predicted"/>
<comment type="caution">
    <text evidence="5">The sequence shown here is derived from an EMBL/GenBank/DDBJ whole genome shotgun (WGS) entry which is preliminary data.</text>
</comment>
<keyword evidence="6" id="KW-1185">Reference proteome</keyword>
<keyword evidence="1" id="KW-0547">Nucleotide-binding</keyword>
<dbReference type="GO" id="GO:0034605">
    <property type="term" value="P:cellular response to heat"/>
    <property type="evidence" value="ECO:0007669"/>
    <property type="project" value="TreeGrafter"/>
</dbReference>
<dbReference type="InterPro" id="IPR003593">
    <property type="entry name" value="AAA+_ATPase"/>
</dbReference>
<dbReference type="Gene3D" id="1.10.8.60">
    <property type="match status" value="1"/>
</dbReference>